<dbReference type="InterPro" id="IPR036249">
    <property type="entry name" value="Thioredoxin-like_sf"/>
</dbReference>
<feature type="domain" description="Glutaredoxin" evidence="1">
    <location>
        <begin position="7"/>
        <end position="69"/>
    </location>
</feature>
<dbReference type="PANTHER" id="PTHR34386">
    <property type="entry name" value="GLUTAREDOXIN"/>
    <property type="match status" value="1"/>
</dbReference>
<dbReference type="AlphaFoldDB" id="A0A062VAX5"/>
<dbReference type="GO" id="GO:0009055">
    <property type="term" value="F:electron transfer activity"/>
    <property type="evidence" value="ECO:0007669"/>
    <property type="project" value="TreeGrafter"/>
</dbReference>
<dbReference type="Gene3D" id="3.40.30.10">
    <property type="entry name" value="Glutaredoxin"/>
    <property type="match status" value="1"/>
</dbReference>
<evidence type="ECO:0000313" key="3">
    <source>
        <dbReference type="Proteomes" id="UP000027153"/>
    </source>
</evidence>
<organism evidence="2 3">
    <name type="scientific">Candidatus Methanoperedens nitratireducens</name>
    <dbReference type="NCBI Taxonomy" id="1392998"/>
    <lineage>
        <taxon>Archaea</taxon>
        <taxon>Methanobacteriati</taxon>
        <taxon>Methanobacteriota</taxon>
        <taxon>Stenosarchaea group</taxon>
        <taxon>Methanomicrobia</taxon>
        <taxon>Methanosarcinales</taxon>
        <taxon>ANME-2 cluster</taxon>
        <taxon>Candidatus Methanoperedentaceae</taxon>
        <taxon>Candidatus Methanoperedens</taxon>
    </lineage>
</organism>
<dbReference type="SUPFAM" id="SSF52833">
    <property type="entry name" value="Thioredoxin-like"/>
    <property type="match status" value="1"/>
</dbReference>
<comment type="caution">
    <text evidence="2">The sequence shown here is derived from an EMBL/GenBank/DDBJ whole genome shotgun (WGS) entry which is preliminary data.</text>
</comment>
<dbReference type="Proteomes" id="UP000027153">
    <property type="component" value="Unassembled WGS sequence"/>
</dbReference>
<reference evidence="2 3" key="1">
    <citation type="journal article" date="2013" name="Nature">
        <title>Anaerobic oxidation of methane coupled to nitrate reduction in a novel archaeal lineage.</title>
        <authorList>
            <person name="Haroon M.F."/>
            <person name="Hu S."/>
            <person name="Shi Y."/>
            <person name="Imelfort M."/>
            <person name="Keller J."/>
            <person name="Hugenholtz P."/>
            <person name="Yuan Z."/>
            <person name="Tyson G.W."/>
        </authorList>
    </citation>
    <scope>NUCLEOTIDE SEQUENCE [LARGE SCALE GENOMIC DNA]</scope>
    <source>
        <strain evidence="2 3">ANME-2d</strain>
    </source>
</reference>
<dbReference type="GO" id="GO:0045454">
    <property type="term" value="P:cell redox homeostasis"/>
    <property type="evidence" value="ECO:0007669"/>
    <property type="project" value="TreeGrafter"/>
</dbReference>
<evidence type="ECO:0000259" key="1">
    <source>
        <dbReference type="Pfam" id="PF00462"/>
    </source>
</evidence>
<dbReference type="PANTHER" id="PTHR34386:SF1">
    <property type="entry name" value="GLUTAREDOXIN-LIKE PROTEIN NRDH"/>
    <property type="match status" value="1"/>
</dbReference>
<dbReference type="CDD" id="cd02976">
    <property type="entry name" value="NrdH"/>
    <property type="match status" value="1"/>
</dbReference>
<dbReference type="PROSITE" id="PS51354">
    <property type="entry name" value="GLUTAREDOXIN_2"/>
    <property type="match status" value="1"/>
</dbReference>
<gene>
    <name evidence="2" type="ORF">ANME2D_00877</name>
</gene>
<dbReference type="InterPro" id="IPR002109">
    <property type="entry name" value="Glutaredoxin"/>
</dbReference>
<dbReference type="InterPro" id="IPR051548">
    <property type="entry name" value="Grx-like_ET"/>
</dbReference>
<dbReference type="RefSeq" id="WP_048089366.1">
    <property type="nucleotide sequence ID" value="NZ_JMIY01000002.1"/>
</dbReference>
<proteinExistence type="predicted"/>
<evidence type="ECO:0000313" key="2">
    <source>
        <dbReference type="EMBL" id="KCZ72450.1"/>
    </source>
</evidence>
<dbReference type="EMBL" id="JMIY01000002">
    <property type="protein sequence ID" value="KCZ72450.1"/>
    <property type="molecule type" value="Genomic_DNA"/>
</dbReference>
<dbReference type="Pfam" id="PF00462">
    <property type="entry name" value="Glutaredoxin"/>
    <property type="match status" value="1"/>
</dbReference>
<keyword evidence="3" id="KW-1185">Reference proteome</keyword>
<protein>
    <submittedName>
        <fullName evidence="2">Glutaredoxin-like protein</fullName>
    </submittedName>
</protein>
<name>A0A062VAX5_9EURY</name>
<accession>A0A062VAX5</accession>
<sequence>MGIKPKLYTLSTCMHCRAAKRFLKANGIEYDYVDVDKLGGKEKEEVSSEVIKISGGLRFPTIVIGDKVIVGFYENKLREALGL</sequence>
<dbReference type="OrthoDB" id="73564at2157"/>